<dbReference type="Proteomes" id="UP000236333">
    <property type="component" value="Unassembled WGS sequence"/>
</dbReference>
<protein>
    <submittedName>
        <fullName evidence="1">Uncharacterized protein</fullName>
    </submittedName>
</protein>
<gene>
    <name evidence="1" type="ORF">TSOC_012633</name>
</gene>
<comment type="caution">
    <text evidence="1">The sequence shown here is derived from an EMBL/GenBank/DDBJ whole genome shotgun (WGS) entry which is preliminary data.</text>
</comment>
<sequence length="123" mass="13711">MSAKVSFSYKNDTIDGFHVTVHGIPMHMRIEAINNNVAKIYATDVQGNQQPMPPCISLSDAAGTNVAPYKNEFLVTWIDSYILKVSGVEAIWMTNQKQQAFKTAPGITHFQISEEEHAMIARL</sequence>
<dbReference type="AlphaFoldDB" id="A0A2J7ZMH9"/>
<reference evidence="1 2" key="1">
    <citation type="journal article" date="2017" name="Mol. Biol. Evol.">
        <title>The 4-celled Tetrabaena socialis nuclear genome reveals the essential components for genetic control of cell number at the origin of multicellularity in the volvocine lineage.</title>
        <authorList>
            <person name="Featherston J."/>
            <person name="Arakaki Y."/>
            <person name="Hanschen E.R."/>
            <person name="Ferris P.J."/>
            <person name="Michod R.E."/>
            <person name="Olson B.J.S.C."/>
            <person name="Nozaki H."/>
            <person name="Durand P.M."/>
        </authorList>
    </citation>
    <scope>NUCLEOTIDE SEQUENCE [LARGE SCALE GENOMIC DNA]</scope>
    <source>
        <strain evidence="1 2">NIES-571</strain>
    </source>
</reference>
<evidence type="ECO:0000313" key="1">
    <source>
        <dbReference type="EMBL" id="PNH01476.1"/>
    </source>
</evidence>
<name>A0A2J7ZMH9_9CHLO</name>
<organism evidence="1 2">
    <name type="scientific">Tetrabaena socialis</name>
    <dbReference type="NCBI Taxonomy" id="47790"/>
    <lineage>
        <taxon>Eukaryota</taxon>
        <taxon>Viridiplantae</taxon>
        <taxon>Chlorophyta</taxon>
        <taxon>core chlorophytes</taxon>
        <taxon>Chlorophyceae</taxon>
        <taxon>CS clade</taxon>
        <taxon>Chlamydomonadales</taxon>
        <taxon>Tetrabaenaceae</taxon>
        <taxon>Tetrabaena</taxon>
    </lineage>
</organism>
<dbReference type="EMBL" id="PGGS01000882">
    <property type="protein sequence ID" value="PNH01476.1"/>
    <property type="molecule type" value="Genomic_DNA"/>
</dbReference>
<evidence type="ECO:0000313" key="2">
    <source>
        <dbReference type="Proteomes" id="UP000236333"/>
    </source>
</evidence>
<keyword evidence="2" id="KW-1185">Reference proteome</keyword>
<proteinExistence type="predicted"/>
<dbReference type="OrthoDB" id="530925at2759"/>
<accession>A0A2J7ZMH9</accession>